<organism evidence="1 2">
    <name type="scientific">Croceibacter atlanticus (strain ATCC BAA-628 / JCM 21780 / CIP 108009 / IAM 15332 / KCTC 12090 / HTCC2559)</name>
    <dbReference type="NCBI Taxonomy" id="216432"/>
    <lineage>
        <taxon>Bacteria</taxon>
        <taxon>Pseudomonadati</taxon>
        <taxon>Bacteroidota</taxon>
        <taxon>Flavobacteriia</taxon>
        <taxon>Flavobacteriales</taxon>
        <taxon>Flavobacteriaceae</taxon>
        <taxon>Croceibacter</taxon>
    </lineage>
</organism>
<sequence length="217" mass="23546">MSRLKRRELNLKIITLKLDTMIKTIKTIISINVILITLIGYSQETVNGSDLNSFIIGGGQQFTDASLFVNAVSLVDVSPQGVAVIADGSSALLEAGIAALAGGTTDFIPDIWLNYTYRPINPGNVSEIFIRTSHPMPAGISLRARVIETSVGGNFIDRGINNNISINENNQRIVRSFGAGYTDDGETNGYKIQYTFSNTGGEELPPGFSIIYEIIKR</sequence>
<accession>A3UA38</accession>
<reference evidence="1 2" key="1">
    <citation type="journal article" date="2010" name="J. Bacteriol.">
        <title>The complete genome sequence of Croceibacter atlanticus HTCC2559T.</title>
        <authorList>
            <person name="Oh H.M."/>
            <person name="Kang I."/>
            <person name="Ferriera S."/>
            <person name="Giovannoni S.J."/>
            <person name="Cho J.C."/>
        </authorList>
    </citation>
    <scope>NUCLEOTIDE SEQUENCE [LARGE SCALE GENOMIC DNA]</scope>
    <source>
        <strain evidence="2">ATCC BAA-628 / HTCC2559 / KCTC 12090</strain>
    </source>
</reference>
<proteinExistence type="predicted"/>
<dbReference type="EMBL" id="CP002046">
    <property type="protein sequence ID" value="EAP86674.1"/>
    <property type="molecule type" value="Genomic_DNA"/>
</dbReference>
<dbReference type="STRING" id="216432.CA2559_11578"/>
<dbReference type="eggNOG" id="ENOG50346CE">
    <property type="taxonomic scope" value="Bacteria"/>
</dbReference>
<evidence type="ECO:0000313" key="1">
    <source>
        <dbReference type="EMBL" id="EAP86674.1"/>
    </source>
</evidence>
<protein>
    <submittedName>
        <fullName evidence="1">Uncharacterized protein</fullName>
    </submittedName>
</protein>
<dbReference type="AlphaFoldDB" id="A3UA38"/>
<dbReference type="Proteomes" id="UP000002297">
    <property type="component" value="Chromosome"/>
</dbReference>
<name>A3UA38_CROAH</name>
<keyword evidence="2" id="KW-1185">Reference proteome</keyword>
<dbReference type="KEGG" id="cat:CA2559_11578"/>
<dbReference type="HOGENOM" id="CLU_1270540_0_0_10"/>
<evidence type="ECO:0000313" key="2">
    <source>
        <dbReference type="Proteomes" id="UP000002297"/>
    </source>
</evidence>
<gene>
    <name evidence="1" type="ordered locus">CA2559_11578</name>
</gene>